<feature type="short sequence motif" description="GXSXG" evidence="4">
    <location>
        <begin position="71"/>
        <end position="75"/>
    </location>
</feature>
<feature type="active site" description="Proton acceptor" evidence="4">
    <location>
        <position position="190"/>
    </location>
</feature>
<dbReference type="CDD" id="cd07205">
    <property type="entry name" value="Pat_PNPLA6_PNPLA7_NTE1_like"/>
    <property type="match status" value="1"/>
</dbReference>
<keyword evidence="8" id="KW-1185">Reference proteome</keyword>
<dbReference type="OrthoDB" id="9770965at2"/>
<feature type="region of interest" description="Disordered" evidence="5">
    <location>
        <begin position="1"/>
        <end position="35"/>
    </location>
</feature>
<dbReference type="Pfam" id="PF01734">
    <property type="entry name" value="Patatin"/>
    <property type="match status" value="1"/>
</dbReference>
<dbReference type="SUPFAM" id="SSF52151">
    <property type="entry name" value="FabD/lysophospholipase-like"/>
    <property type="match status" value="1"/>
</dbReference>
<keyword evidence="3 4" id="KW-0443">Lipid metabolism</keyword>
<evidence type="ECO:0000256" key="4">
    <source>
        <dbReference type="PROSITE-ProRule" id="PRU01161"/>
    </source>
</evidence>
<proteinExistence type="predicted"/>
<evidence type="ECO:0000259" key="6">
    <source>
        <dbReference type="PROSITE" id="PS51635"/>
    </source>
</evidence>
<gene>
    <name evidence="7" type="ORF">BGE01nite_50110</name>
</gene>
<dbReference type="GO" id="GO:0016787">
    <property type="term" value="F:hydrolase activity"/>
    <property type="evidence" value="ECO:0007669"/>
    <property type="project" value="UniProtKB-UniRule"/>
</dbReference>
<name>A0A512MG49_9BACT</name>
<protein>
    <submittedName>
        <fullName evidence="7">Esterase</fullName>
    </submittedName>
</protein>
<dbReference type="AlphaFoldDB" id="A0A512MG49"/>
<dbReference type="InterPro" id="IPR016035">
    <property type="entry name" value="Acyl_Trfase/lysoPLipase"/>
</dbReference>
<keyword evidence="2 4" id="KW-0442">Lipid degradation</keyword>
<evidence type="ECO:0000256" key="2">
    <source>
        <dbReference type="ARBA" id="ARBA00022963"/>
    </source>
</evidence>
<feature type="active site" description="Nucleophile" evidence="4">
    <location>
        <position position="73"/>
    </location>
</feature>
<dbReference type="InterPro" id="IPR002641">
    <property type="entry name" value="PNPLA_dom"/>
</dbReference>
<dbReference type="PROSITE" id="PS51635">
    <property type="entry name" value="PNPLA"/>
    <property type="match status" value="1"/>
</dbReference>
<dbReference type="Gene3D" id="3.40.1090.10">
    <property type="entry name" value="Cytosolic phospholipase A2 catalytic domain"/>
    <property type="match status" value="2"/>
</dbReference>
<accession>A0A512MG49</accession>
<comment type="caution">
    <text evidence="4">Lacks conserved residue(s) required for the propagation of feature annotation.</text>
</comment>
<dbReference type="EMBL" id="BKAG01000057">
    <property type="protein sequence ID" value="GEP45720.1"/>
    <property type="molecule type" value="Genomic_DNA"/>
</dbReference>
<dbReference type="RefSeq" id="WP_146854877.1">
    <property type="nucleotide sequence ID" value="NZ_BKAG01000057.1"/>
</dbReference>
<dbReference type="PANTHER" id="PTHR14226:SF76">
    <property type="entry name" value="NTE FAMILY PROTEIN RSSA"/>
    <property type="match status" value="1"/>
</dbReference>
<evidence type="ECO:0000256" key="1">
    <source>
        <dbReference type="ARBA" id="ARBA00022801"/>
    </source>
</evidence>
<feature type="domain" description="PNPLA" evidence="6">
    <location>
        <begin position="40"/>
        <end position="203"/>
    </location>
</feature>
<evidence type="ECO:0000256" key="5">
    <source>
        <dbReference type="SAM" id="MobiDB-lite"/>
    </source>
</evidence>
<keyword evidence="1 4" id="KW-0378">Hydrolase</keyword>
<evidence type="ECO:0000313" key="7">
    <source>
        <dbReference type="EMBL" id="GEP45720.1"/>
    </source>
</evidence>
<evidence type="ECO:0000256" key="3">
    <source>
        <dbReference type="ARBA" id="ARBA00023098"/>
    </source>
</evidence>
<dbReference type="Proteomes" id="UP000321577">
    <property type="component" value="Unassembled WGS sequence"/>
</dbReference>
<evidence type="ECO:0000313" key="8">
    <source>
        <dbReference type="Proteomes" id="UP000321577"/>
    </source>
</evidence>
<dbReference type="InterPro" id="IPR050301">
    <property type="entry name" value="NTE"/>
</dbReference>
<organism evidence="7 8">
    <name type="scientific">Brevifollis gellanilyticus</name>
    <dbReference type="NCBI Taxonomy" id="748831"/>
    <lineage>
        <taxon>Bacteria</taxon>
        <taxon>Pseudomonadati</taxon>
        <taxon>Verrucomicrobiota</taxon>
        <taxon>Verrucomicrobiia</taxon>
        <taxon>Verrucomicrobiales</taxon>
        <taxon>Verrucomicrobiaceae</taxon>
    </lineage>
</organism>
<dbReference type="GO" id="GO:0016042">
    <property type="term" value="P:lipid catabolic process"/>
    <property type="evidence" value="ECO:0007669"/>
    <property type="project" value="UniProtKB-UniRule"/>
</dbReference>
<sequence>MTNTYPTQKPGPGILRSANDAAEHGSNSSITPASPPRIGLALSSGGARGLAHVGVLQVLEENNIPITAIAGASMGAYVGAIYAAGYDGAELERLAKEITDKKALRRLLDFVIPPTAGLIRGNKIRKHLERTLGEQTFEQLKIPMLVVATDLDTMQPYVFESGPVAPAIHASAAIPGICIPVTLGDQRFTDGGAADPLPVTVLRQKFNLDAVIAVNVMPTHKDISLCGDTSFAPLTKKPSFLSRLLRPINLLADGNVLDTFRRALMCAQVGLGEKEGREAEVLIHPYHSGSSWNDFENHARYIETGRHAAEAALPAIRALLSRTSPQPNPNHETVFCSTEMGCLAA</sequence>
<feature type="short sequence motif" description="DGA/G" evidence="4">
    <location>
        <begin position="190"/>
        <end position="192"/>
    </location>
</feature>
<dbReference type="PANTHER" id="PTHR14226">
    <property type="entry name" value="NEUROPATHY TARGET ESTERASE/SWISS CHEESE D.MELANOGASTER"/>
    <property type="match status" value="1"/>
</dbReference>
<comment type="caution">
    <text evidence="7">The sequence shown here is derived from an EMBL/GenBank/DDBJ whole genome shotgun (WGS) entry which is preliminary data.</text>
</comment>
<reference evidence="7 8" key="1">
    <citation type="submission" date="2019-07" db="EMBL/GenBank/DDBJ databases">
        <title>Whole genome shotgun sequence of Brevifollis gellanilyticus NBRC 108608.</title>
        <authorList>
            <person name="Hosoyama A."/>
            <person name="Uohara A."/>
            <person name="Ohji S."/>
            <person name="Ichikawa N."/>
        </authorList>
    </citation>
    <scope>NUCLEOTIDE SEQUENCE [LARGE SCALE GENOMIC DNA]</scope>
    <source>
        <strain evidence="7 8">NBRC 108608</strain>
    </source>
</reference>